<dbReference type="InterPro" id="IPR002495">
    <property type="entry name" value="Glyco_trans_8"/>
</dbReference>
<dbReference type="Pfam" id="PF01501">
    <property type="entry name" value="Glyco_transf_8"/>
    <property type="match status" value="1"/>
</dbReference>
<dbReference type="Gene3D" id="3.90.550.10">
    <property type="entry name" value="Spore Coat Polysaccharide Biosynthesis Protein SpsA, Chain A"/>
    <property type="match status" value="1"/>
</dbReference>
<evidence type="ECO:0000256" key="1">
    <source>
        <dbReference type="ARBA" id="ARBA00022676"/>
    </source>
</evidence>
<dbReference type="EMBL" id="JBEWZG010000002">
    <property type="protein sequence ID" value="MFL0206168.1"/>
    <property type="molecule type" value="Genomic_DNA"/>
</dbReference>
<evidence type="ECO:0000313" key="4">
    <source>
        <dbReference type="EMBL" id="MFL0206168.1"/>
    </source>
</evidence>
<dbReference type="CDD" id="cd04194">
    <property type="entry name" value="GT8_A4GalT_like"/>
    <property type="match status" value="1"/>
</dbReference>
<reference evidence="4 5" key="1">
    <citation type="submission" date="2024-07" db="EMBL/GenBank/DDBJ databases">
        <authorList>
            <person name="Pitt A."/>
            <person name="Hahn M.W."/>
        </authorList>
    </citation>
    <scope>NUCLEOTIDE SEQUENCE [LARGE SCALE GENOMIC DNA]</scope>
    <source>
        <strain evidence="4 5">2-AUSEE-184A6</strain>
    </source>
</reference>
<dbReference type="SUPFAM" id="SSF53448">
    <property type="entry name" value="Nucleotide-diphospho-sugar transferases"/>
    <property type="match status" value="1"/>
</dbReference>
<evidence type="ECO:0000256" key="3">
    <source>
        <dbReference type="ARBA" id="ARBA00022723"/>
    </source>
</evidence>
<sequence length="269" mass="31714">MKNLKYKILFTVDSDYLPHFATALYSLFLNNISLHFEIVLFTAKISESDKFKINKICLKYDAILNIIVLDEKHFEGLIISKHFKVSNYFRLYAADFIDGDKCLYLDSDVIINGSIKNLYEQDIQNFYLAAVEDPAYNNHKELGLKPNAKYFNSGVMLLNLKKLRDNRIRDKVLNFVKTKSNVIKYVDQCGLNAVINGDWLELNAEYNCQSYMLLKSNFSNYFKSIRPVIIHYTGSSKPWQFSNIHPFKYKYWYYRVKVIIFYVVNRELI</sequence>
<dbReference type="EC" id="2.-.-.-" evidence="4"/>
<accession>A0ABW8SYM8</accession>
<gene>
    <name evidence="4" type="ORF">V7S74_05395</name>
</gene>
<name>A0ABW8SYM8_9BACT</name>
<dbReference type="PANTHER" id="PTHR13778">
    <property type="entry name" value="GLYCOSYLTRANSFERASE 8 DOMAIN-CONTAINING PROTEIN"/>
    <property type="match status" value="1"/>
</dbReference>
<dbReference type="PANTHER" id="PTHR13778:SF47">
    <property type="entry name" value="LIPOPOLYSACCHARIDE 1,3-GALACTOSYLTRANSFERASE"/>
    <property type="match status" value="1"/>
</dbReference>
<protein>
    <submittedName>
        <fullName evidence="4">Glycosyltransferase family 8 protein</fullName>
        <ecNumber evidence="4">2.-.-.-</ecNumber>
    </submittedName>
</protein>
<dbReference type="RefSeq" id="WP_406777749.1">
    <property type="nucleotide sequence ID" value="NZ_JBEWZG010000002.1"/>
</dbReference>
<comment type="caution">
    <text evidence="4">The sequence shown here is derived from an EMBL/GenBank/DDBJ whole genome shotgun (WGS) entry which is preliminary data.</text>
</comment>
<dbReference type="InterPro" id="IPR029044">
    <property type="entry name" value="Nucleotide-diphossugar_trans"/>
</dbReference>
<evidence type="ECO:0000313" key="5">
    <source>
        <dbReference type="Proteomes" id="UP001623559"/>
    </source>
</evidence>
<keyword evidence="1" id="KW-0328">Glycosyltransferase</keyword>
<organism evidence="4 5">
    <name type="scientific">Aquirufa novilacunae</name>
    <dbReference type="NCBI Taxonomy" id="3139305"/>
    <lineage>
        <taxon>Bacteria</taxon>
        <taxon>Pseudomonadati</taxon>
        <taxon>Bacteroidota</taxon>
        <taxon>Cytophagia</taxon>
        <taxon>Cytophagales</taxon>
        <taxon>Flectobacillaceae</taxon>
        <taxon>Aquirufa</taxon>
    </lineage>
</organism>
<dbReference type="InterPro" id="IPR050748">
    <property type="entry name" value="Glycosyltrans_8_dom-fam"/>
</dbReference>
<dbReference type="Proteomes" id="UP001623559">
    <property type="component" value="Unassembled WGS sequence"/>
</dbReference>
<proteinExistence type="predicted"/>
<evidence type="ECO:0000256" key="2">
    <source>
        <dbReference type="ARBA" id="ARBA00022679"/>
    </source>
</evidence>
<keyword evidence="2 4" id="KW-0808">Transferase</keyword>
<dbReference type="GO" id="GO:0016740">
    <property type="term" value="F:transferase activity"/>
    <property type="evidence" value="ECO:0007669"/>
    <property type="project" value="UniProtKB-KW"/>
</dbReference>
<keyword evidence="3" id="KW-0479">Metal-binding</keyword>